<evidence type="ECO:0000256" key="1">
    <source>
        <dbReference type="SAM" id="MobiDB-lite"/>
    </source>
</evidence>
<dbReference type="Proteomes" id="UP000696280">
    <property type="component" value="Unassembled WGS sequence"/>
</dbReference>
<name>A0A9N9L1Z8_9HELO</name>
<protein>
    <submittedName>
        <fullName evidence="2">Uncharacterized protein</fullName>
    </submittedName>
</protein>
<feature type="compositionally biased region" description="Basic and acidic residues" evidence="1">
    <location>
        <begin position="291"/>
        <end position="306"/>
    </location>
</feature>
<evidence type="ECO:0000313" key="3">
    <source>
        <dbReference type="Proteomes" id="UP000696280"/>
    </source>
</evidence>
<sequence>MSSEGEGKGKNIPRIHLIVIRMGSPSLALDQLALSSELEEFKNETAVGTGAAVEAKCPEERGQQNEKEERGLIKLRHPTSKAVHPKRHTKIKSLGLADSVISLIKTRNPTSKAVDPERDARSKAWDWLAIAAGRNGWKSGMSRFRVGCASGLLLIAVMAVIRITGCRGEARGVARLTALTLSNRYNTEGEKGKRGPPGSNIRLLEWQSSKSRNTAWQKISGIQTKCLARYLRRPVYQSPKSLENLTPTTLRERTSVNNSLVLGLNACAISYQSFWCSEVLKYTTRETDTIQNHDRHSAHEPKRYEHSGSVAPQRKIRLSSCLSNPPTTAPLRTYKESLVYIMLQPETREGARSARDENKGQERLDIRQVVMGLPDSEQGSADALLLNSKKQKGYPRLAGEFQKSPT</sequence>
<reference evidence="2" key="1">
    <citation type="submission" date="2021-07" db="EMBL/GenBank/DDBJ databases">
        <authorList>
            <person name="Durling M."/>
        </authorList>
    </citation>
    <scope>NUCLEOTIDE SEQUENCE</scope>
</reference>
<dbReference type="AlphaFoldDB" id="A0A9N9L1Z8"/>
<feature type="region of interest" description="Disordered" evidence="1">
    <location>
        <begin position="291"/>
        <end position="311"/>
    </location>
</feature>
<keyword evidence="3" id="KW-1185">Reference proteome</keyword>
<accession>A0A9N9L1Z8</accession>
<proteinExistence type="predicted"/>
<dbReference type="EMBL" id="CAJVRL010000080">
    <property type="protein sequence ID" value="CAG8957624.1"/>
    <property type="molecule type" value="Genomic_DNA"/>
</dbReference>
<organism evidence="2 3">
    <name type="scientific">Hymenoscyphus fraxineus</name>
    <dbReference type="NCBI Taxonomy" id="746836"/>
    <lineage>
        <taxon>Eukaryota</taxon>
        <taxon>Fungi</taxon>
        <taxon>Dikarya</taxon>
        <taxon>Ascomycota</taxon>
        <taxon>Pezizomycotina</taxon>
        <taxon>Leotiomycetes</taxon>
        <taxon>Helotiales</taxon>
        <taxon>Helotiaceae</taxon>
        <taxon>Hymenoscyphus</taxon>
    </lineage>
</organism>
<gene>
    <name evidence="2" type="ORF">HYFRA_00010491</name>
</gene>
<evidence type="ECO:0000313" key="2">
    <source>
        <dbReference type="EMBL" id="CAG8957624.1"/>
    </source>
</evidence>
<comment type="caution">
    <text evidence="2">The sequence shown here is derived from an EMBL/GenBank/DDBJ whole genome shotgun (WGS) entry which is preliminary data.</text>
</comment>